<keyword evidence="3" id="KW-1185">Reference proteome</keyword>
<evidence type="ECO:0000313" key="2">
    <source>
        <dbReference type="EMBL" id="GIX91384.1"/>
    </source>
</evidence>
<evidence type="ECO:0000256" key="1">
    <source>
        <dbReference type="SAM" id="MobiDB-lite"/>
    </source>
</evidence>
<dbReference type="AlphaFoldDB" id="A0AAV4P414"/>
<sequence length="88" mass="9501">MPERVLKQFKRISGGAIPFQGRAGKRKNQSNFSKQEGKKKKAGRGGNKSKEERKKVNGTSGGCSSSSSSTPCRFNSRNPNMISCGSGY</sequence>
<feature type="compositionally biased region" description="Polar residues" evidence="1">
    <location>
        <begin position="71"/>
        <end position="88"/>
    </location>
</feature>
<accession>A0AAV4P414</accession>
<evidence type="ECO:0000313" key="3">
    <source>
        <dbReference type="Proteomes" id="UP001054945"/>
    </source>
</evidence>
<dbReference type="Proteomes" id="UP001054945">
    <property type="component" value="Unassembled WGS sequence"/>
</dbReference>
<protein>
    <submittedName>
        <fullName evidence="2">Uncharacterized protein</fullName>
    </submittedName>
</protein>
<gene>
    <name evidence="2" type="ORF">CEXT_418911</name>
</gene>
<name>A0AAV4P414_CAEEX</name>
<proteinExistence type="predicted"/>
<reference evidence="2 3" key="1">
    <citation type="submission" date="2021-06" db="EMBL/GenBank/DDBJ databases">
        <title>Caerostris extrusa draft genome.</title>
        <authorList>
            <person name="Kono N."/>
            <person name="Arakawa K."/>
        </authorList>
    </citation>
    <scope>NUCLEOTIDE SEQUENCE [LARGE SCALE GENOMIC DNA]</scope>
</reference>
<dbReference type="EMBL" id="BPLR01021578">
    <property type="protein sequence ID" value="GIX91384.1"/>
    <property type="molecule type" value="Genomic_DNA"/>
</dbReference>
<comment type="caution">
    <text evidence="2">The sequence shown here is derived from an EMBL/GenBank/DDBJ whole genome shotgun (WGS) entry which is preliminary data.</text>
</comment>
<feature type="region of interest" description="Disordered" evidence="1">
    <location>
        <begin position="1"/>
        <end position="88"/>
    </location>
</feature>
<organism evidence="2 3">
    <name type="scientific">Caerostris extrusa</name>
    <name type="common">Bark spider</name>
    <name type="synonym">Caerostris bankana</name>
    <dbReference type="NCBI Taxonomy" id="172846"/>
    <lineage>
        <taxon>Eukaryota</taxon>
        <taxon>Metazoa</taxon>
        <taxon>Ecdysozoa</taxon>
        <taxon>Arthropoda</taxon>
        <taxon>Chelicerata</taxon>
        <taxon>Arachnida</taxon>
        <taxon>Araneae</taxon>
        <taxon>Araneomorphae</taxon>
        <taxon>Entelegynae</taxon>
        <taxon>Araneoidea</taxon>
        <taxon>Araneidae</taxon>
        <taxon>Caerostris</taxon>
    </lineage>
</organism>